<accession>A0ABD5Z3R0</accession>
<name>A0ABD5Z3R0_9EURY</name>
<evidence type="ECO:0008006" key="3">
    <source>
        <dbReference type="Google" id="ProtNLM"/>
    </source>
</evidence>
<dbReference type="Proteomes" id="UP001596447">
    <property type="component" value="Unassembled WGS sequence"/>
</dbReference>
<sequence length="46" mass="5229">MYYECTECGQMAEMHGQPGDQFVDQCPVCEETTTWTRAFEGQGVSF</sequence>
<organism evidence="1 2">
    <name type="scientific">Halospeciosus flavus</name>
    <dbReference type="NCBI Taxonomy" id="3032283"/>
    <lineage>
        <taxon>Archaea</taxon>
        <taxon>Methanobacteriati</taxon>
        <taxon>Methanobacteriota</taxon>
        <taxon>Stenosarchaea group</taxon>
        <taxon>Halobacteria</taxon>
        <taxon>Halobacteriales</taxon>
        <taxon>Halobacteriaceae</taxon>
        <taxon>Halospeciosus</taxon>
    </lineage>
</organism>
<proteinExistence type="predicted"/>
<reference evidence="1 2" key="1">
    <citation type="journal article" date="2019" name="Int. J. Syst. Evol. Microbiol.">
        <title>The Global Catalogue of Microorganisms (GCM) 10K type strain sequencing project: providing services to taxonomists for standard genome sequencing and annotation.</title>
        <authorList>
            <consortium name="The Broad Institute Genomics Platform"/>
            <consortium name="The Broad Institute Genome Sequencing Center for Infectious Disease"/>
            <person name="Wu L."/>
            <person name="Ma J."/>
        </authorList>
    </citation>
    <scope>NUCLEOTIDE SEQUENCE [LARGE SCALE GENOMIC DNA]</scope>
    <source>
        <strain evidence="1 2">XZGYJ-43</strain>
    </source>
</reference>
<comment type="caution">
    <text evidence="1">The sequence shown here is derived from an EMBL/GenBank/DDBJ whole genome shotgun (WGS) entry which is preliminary data.</text>
</comment>
<dbReference type="EMBL" id="JBHTAR010000011">
    <property type="protein sequence ID" value="MFC7199877.1"/>
    <property type="molecule type" value="Genomic_DNA"/>
</dbReference>
<dbReference type="AlphaFoldDB" id="A0ABD5Z3R0"/>
<evidence type="ECO:0000313" key="2">
    <source>
        <dbReference type="Proteomes" id="UP001596447"/>
    </source>
</evidence>
<dbReference type="RefSeq" id="WP_279529800.1">
    <property type="nucleotide sequence ID" value="NZ_CP122312.1"/>
</dbReference>
<dbReference type="SUPFAM" id="SSF57802">
    <property type="entry name" value="Rubredoxin-like"/>
    <property type="match status" value="1"/>
</dbReference>
<protein>
    <recommendedName>
        <fullName evidence="3">Zinc ribbon domain-containing protein</fullName>
    </recommendedName>
</protein>
<gene>
    <name evidence="1" type="ORF">ACFQJ9_10740</name>
</gene>
<evidence type="ECO:0000313" key="1">
    <source>
        <dbReference type="EMBL" id="MFC7199877.1"/>
    </source>
</evidence>
<keyword evidence="2" id="KW-1185">Reference proteome</keyword>